<protein>
    <submittedName>
        <fullName evidence="1">Uncharacterized protein</fullName>
    </submittedName>
</protein>
<dbReference type="Proteomes" id="UP001459277">
    <property type="component" value="Unassembled WGS sequence"/>
</dbReference>
<name>A0AAW2D618_9ROSI</name>
<reference evidence="1 2" key="1">
    <citation type="submission" date="2024-01" db="EMBL/GenBank/DDBJ databases">
        <title>A telomere-to-telomere, gap-free genome of sweet tea (Lithocarpus litseifolius).</title>
        <authorList>
            <person name="Zhou J."/>
        </authorList>
    </citation>
    <scope>NUCLEOTIDE SEQUENCE [LARGE SCALE GENOMIC DNA]</scope>
    <source>
        <strain evidence="1">Zhou-2022a</strain>
        <tissue evidence="1">Leaf</tissue>
    </source>
</reference>
<accession>A0AAW2D618</accession>
<comment type="caution">
    <text evidence="1">The sequence shown here is derived from an EMBL/GenBank/DDBJ whole genome shotgun (WGS) entry which is preliminary data.</text>
</comment>
<gene>
    <name evidence="1" type="ORF">SO802_012351</name>
</gene>
<sequence length="265" mass="29981">MEKDALWAKVLKSKYCTSQRLNARNKDKLPCSRVWQAMNKGREVFNKGVKWIQGRNSNLSLWHENWAVNGPLRDLIQGPLLEEEECLKVKDVFGPNGWDWSKLLIQIPNAVLMEIKAMPYSFISSNEEDRMVWNGAYRSDFELKSAYNLATKCSEEEEEFSALGFGRMTPSPNSRLSCGNACIIALEWGNVLLNDVLVKLTVALSTKGKPRQSFIDLGIMSRPKSPGADLEFCQAATFMRTFILMRKLLLLQLAFGSVLHVNGTL</sequence>
<keyword evidence="2" id="KW-1185">Reference proteome</keyword>
<dbReference type="AlphaFoldDB" id="A0AAW2D618"/>
<evidence type="ECO:0000313" key="2">
    <source>
        <dbReference type="Proteomes" id="UP001459277"/>
    </source>
</evidence>
<evidence type="ECO:0000313" key="1">
    <source>
        <dbReference type="EMBL" id="KAL0004790.1"/>
    </source>
</evidence>
<organism evidence="1 2">
    <name type="scientific">Lithocarpus litseifolius</name>
    <dbReference type="NCBI Taxonomy" id="425828"/>
    <lineage>
        <taxon>Eukaryota</taxon>
        <taxon>Viridiplantae</taxon>
        <taxon>Streptophyta</taxon>
        <taxon>Embryophyta</taxon>
        <taxon>Tracheophyta</taxon>
        <taxon>Spermatophyta</taxon>
        <taxon>Magnoliopsida</taxon>
        <taxon>eudicotyledons</taxon>
        <taxon>Gunneridae</taxon>
        <taxon>Pentapetalae</taxon>
        <taxon>rosids</taxon>
        <taxon>fabids</taxon>
        <taxon>Fagales</taxon>
        <taxon>Fagaceae</taxon>
        <taxon>Lithocarpus</taxon>
    </lineage>
</organism>
<dbReference type="EMBL" id="JAZDWU010000004">
    <property type="protein sequence ID" value="KAL0004790.1"/>
    <property type="molecule type" value="Genomic_DNA"/>
</dbReference>
<proteinExistence type="predicted"/>